<dbReference type="InterPro" id="IPR000195">
    <property type="entry name" value="Rab-GAP-TBC_dom"/>
</dbReference>
<dbReference type="HOGENOM" id="CLU_005350_13_1_1"/>
<evidence type="ECO:0000313" key="5">
    <source>
        <dbReference type="EnsemblMetazoa" id="HelroP63519"/>
    </source>
</evidence>
<reference evidence="6" key="1">
    <citation type="submission" date="2012-12" db="EMBL/GenBank/DDBJ databases">
        <authorList>
            <person name="Hellsten U."/>
            <person name="Grimwood J."/>
            <person name="Chapman J.A."/>
            <person name="Shapiro H."/>
            <person name="Aerts A."/>
            <person name="Otillar R.P."/>
            <person name="Terry A.Y."/>
            <person name="Boore J.L."/>
            <person name="Simakov O."/>
            <person name="Marletaz F."/>
            <person name="Cho S.-J."/>
            <person name="Edsinger-Gonzales E."/>
            <person name="Havlak P."/>
            <person name="Kuo D.-H."/>
            <person name="Larsson T."/>
            <person name="Lv J."/>
            <person name="Arendt D."/>
            <person name="Savage R."/>
            <person name="Osoegawa K."/>
            <person name="de Jong P."/>
            <person name="Lindberg D.R."/>
            <person name="Seaver E.C."/>
            <person name="Weisblat D.A."/>
            <person name="Putnam N.H."/>
            <person name="Grigoriev I.V."/>
            <person name="Rokhsar D.S."/>
        </authorList>
    </citation>
    <scope>NUCLEOTIDE SEQUENCE</scope>
</reference>
<dbReference type="CTD" id="20213516"/>
<dbReference type="SUPFAM" id="SSF47923">
    <property type="entry name" value="Ypt/Rab-GAP domain of gyp1p"/>
    <property type="match status" value="2"/>
</dbReference>
<proteinExistence type="predicted"/>
<dbReference type="SMART" id="SM00164">
    <property type="entry name" value="TBC"/>
    <property type="match status" value="1"/>
</dbReference>
<dbReference type="Gene3D" id="1.10.8.270">
    <property type="entry name" value="putative rabgap domain of human tbc1 domain family member 14 like domains"/>
    <property type="match status" value="1"/>
</dbReference>
<dbReference type="EnsemblMetazoa" id="HelroT63519">
    <property type="protein sequence ID" value="HelroP63519"/>
    <property type="gene ID" value="HelroG63519"/>
</dbReference>
<dbReference type="OrthoDB" id="295078at2759"/>
<organism evidence="5 6">
    <name type="scientific">Helobdella robusta</name>
    <name type="common">Californian leech</name>
    <dbReference type="NCBI Taxonomy" id="6412"/>
    <lineage>
        <taxon>Eukaryota</taxon>
        <taxon>Metazoa</taxon>
        <taxon>Spiralia</taxon>
        <taxon>Lophotrochozoa</taxon>
        <taxon>Annelida</taxon>
        <taxon>Clitellata</taxon>
        <taxon>Hirudinea</taxon>
        <taxon>Rhynchobdellida</taxon>
        <taxon>Glossiphoniidae</taxon>
        <taxon>Helobdella</taxon>
    </lineage>
</organism>
<gene>
    <name evidence="5" type="primary">20213516</name>
    <name evidence="4" type="ORF">HELRODRAFT_63519</name>
</gene>
<dbReference type="Pfam" id="PF00566">
    <property type="entry name" value="RabGAP-TBC"/>
    <property type="match status" value="1"/>
</dbReference>
<dbReference type="FunFam" id="1.10.10.2750:FF:000002">
    <property type="entry name" value="TBC1 domain family member 4"/>
    <property type="match status" value="1"/>
</dbReference>
<feature type="domain" description="Rab-GAP TBC" evidence="3">
    <location>
        <begin position="87"/>
        <end position="295"/>
    </location>
</feature>
<dbReference type="eggNOG" id="KOG4436">
    <property type="taxonomic scope" value="Eukaryota"/>
</dbReference>
<feature type="coiled-coil region" evidence="2">
    <location>
        <begin position="386"/>
        <end position="448"/>
    </location>
</feature>
<sequence length="477" mass="55492">MFFPSGKELNLINDEHFLKFFQWLTDIIIIVISEKEYYEGVGKRVNYQEVTPCLKGVKKLWRQLLDTDLWKTIKLDRKILIRSVRDGVPKEMRGDIWKLLILQNKLHQNGNVEHQEFNNNISNKTTSDYDALHYDLLKNQLTSHQHAILIDLGRTFPSHPFFSSAAGPGQASLFNVLKAYSVLDAEVGYCQGLSFVAGVILIHVNERDAFDVLKYIMFELGFRRHYRPDMVPLQQVSMYQLTRMLHDSYKDLFDHFDANQIAPTLYAAPWFLTIFASQFPLGFVARVFDLILMHGTEVIIKVALVLLDNHRELIKQCSSFESLVEFLKITLPDMAIIQMEKIFNQVYSMDITRCLEAYEMEYHILHEEISRPIKNSSQIDDCDKILTSLRRQKMELLEQLQIARRQILSLEEENCFLSNNQMKLKSQNQILELERTALLKMIDQMNNKNEVNPNPEKSEELITNMHSSSGENVPLGI</sequence>
<dbReference type="InParanoid" id="T1FXG8"/>
<keyword evidence="6" id="KW-1185">Reference proteome</keyword>
<evidence type="ECO:0000256" key="1">
    <source>
        <dbReference type="ARBA" id="ARBA00022468"/>
    </source>
</evidence>
<dbReference type="RefSeq" id="XP_009009256.1">
    <property type="nucleotide sequence ID" value="XM_009011008.1"/>
</dbReference>
<dbReference type="Gene3D" id="1.10.10.2750">
    <property type="match status" value="1"/>
</dbReference>
<dbReference type="InterPro" id="IPR050302">
    <property type="entry name" value="Rab_GAP_TBC_domain"/>
</dbReference>
<protein>
    <recommendedName>
        <fullName evidence="3">Rab-GAP TBC domain-containing protein</fullName>
    </recommendedName>
</protein>
<dbReference type="EMBL" id="AMQM01000186">
    <property type="status" value="NOT_ANNOTATED_CDS"/>
    <property type="molecule type" value="Genomic_DNA"/>
</dbReference>
<evidence type="ECO:0000313" key="4">
    <source>
        <dbReference type="EMBL" id="ESO12536.1"/>
    </source>
</evidence>
<evidence type="ECO:0000313" key="6">
    <source>
        <dbReference type="Proteomes" id="UP000015101"/>
    </source>
</evidence>
<accession>T1FXG8</accession>
<keyword evidence="2" id="KW-0175">Coiled coil</keyword>
<dbReference type="GO" id="GO:0005096">
    <property type="term" value="F:GTPase activator activity"/>
    <property type="evidence" value="ECO:0000318"/>
    <property type="project" value="GO_Central"/>
</dbReference>
<dbReference type="Gene3D" id="1.10.472.80">
    <property type="entry name" value="Ypt/Rab-GAP domain of gyp1p, domain 3"/>
    <property type="match status" value="1"/>
</dbReference>
<dbReference type="AlphaFoldDB" id="T1FXG8"/>
<evidence type="ECO:0000256" key="2">
    <source>
        <dbReference type="SAM" id="Coils"/>
    </source>
</evidence>
<reference evidence="4 6" key="2">
    <citation type="journal article" date="2013" name="Nature">
        <title>Insights into bilaterian evolution from three spiralian genomes.</title>
        <authorList>
            <person name="Simakov O."/>
            <person name="Marletaz F."/>
            <person name="Cho S.J."/>
            <person name="Edsinger-Gonzales E."/>
            <person name="Havlak P."/>
            <person name="Hellsten U."/>
            <person name="Kuo D.H."/>
            <person name="Larsson T."/>
            <person name="Lv J."/>
            <person name="Arendt D."/>
            <person name="Savage R."/>
            <person name="Osoegawa K."/>
            <person name="de Jong P."/>
            <person name="Grimwood J."/>
            <person name="Chapman J.A."/>
            <person name="Shapiro H."/>
            <person name="Aerts A."/>
            <person name="Otillar R.P."/>
            <person name="Terry A.Y."/>
            <person name="Boore J.L."/>
            <person name="Grigoriev I.V."/>
            <person name="Lindberg D.R."/>
            <person name="Seaver E.C."/>
            <person name="Weisblat D.A."/>
            <person name="Putnam N.H."/>
            <person name="Rokhsar D.S."/>
        </authorList>
    </citation>
    <scope>NUCLEOTIDE SEQUENCE</scope>
</reference>
<dbReference type="EMBL" id="KB095811">
    <property type="protein sequence ID" value="ESO12536.1"/>
    <property type="molecule type" value="Genomic_DNA"/>
</dbReference>
<keyword evidence="1" id="KW-0343">GTPase activation</keyword>
<reference evidence="5" key="3">
    <citation type="submission" date="2015-06" db="UniProtKB">
        <authorList>
            <consortium name="EnsemblMetazoa"/>
        </authorList>
    </citation>
    <scope>IDENTIFICATION</scope>
</reference>
<dbReference type="GO" id="GO:0005794">
    <property type="term" value="C:Golgi apparatus"/>
    <property type="evidence" value="ECO:0000318"/>
    <property type="project" value="GO_Central"/>
</dbReference>
<dbReference type="KEGG" id="hro:HELRODRAFT_63519"/>
<dbReference type="GeneID" id="20213516"/>
<dbReference type="OMA" id="WNDIMAK"/>
<dbReference type="PANTHER" id="PTHR47219:SF16">
    <property type="entry name" value="GTPASE ACTIVATING PROTEIN"/>
    <property type="match status" value="1"/>
</dbReference>
<dbReference type="Proteomes" id="UP000015101">
    <property type="component" value="Unassembled WGS sequence"/>
</dbReference>
<name>T1FXG8_HELRO</name>
<dbReference type="PROSITE" id="PS50086">
    <property type="entry name" value="TBC_RABGAP"/>
    <property type="match status" value="1"/>
</dbReference>
<evidence type="ECO:0000259" key="3">
    <source>
        <dbReference type="PROSITE" id="PS50086"/>
    </source>
</evidence>
<dbReference type="InterPro" id="IPR035969">
    <property type="entry name" value="Rab-GAP_TBC_sf"/>
</dbReference>
<dbReference type="PANTHER" id="PTHR47219">
    <property type="entry name" value="RAB GTPASE-ACTIVATING PROTEIN 1-LIKE"/>
    <property type="match status" value="1"/>
</dbReference>
<dbReference type="FunFam" id="1.10.8.270:FF:000001">
    <property type="entry name" value="TBC1 domain family member 1"/>
    <property type="match status" value="1"/>
</dbReference>